<evidence type="ECO:0000256" key="1">
    <source>
        <dbReference type="SAM" id="MobiDB-lite"/>
    </source>
</evidence>
<name>A0A8X6MUX1_NEPPI</name>
<evidence type="ECO:0000313" key="2">
    <source>
        <dbReference type="EMBL" id="GFS79510.1"/>
    </source>
</evidence>
<dbReference type="Proteomes" id="UP000887013">
    <property type="component" value="Unassembled WGS sequence"/>
</dbReference>
<proteinExistence type="predicted"/>
<sequence>DEESQQPEETVLPPEPDPPGEIPREPLEPGYPLVPIPGRRVSSTVVQHSKLHG</sequence>
<accession>A0A8X6MUX1</accession>
<evidence type="ECO:0000313" key="3">
    <source>
        <dbReference type="Proteomes" id="UP000887013"/>
    </source>
</evidence>
<protein>
    <submittedName>
        <fullName evidence="2">Uncharacterized protein</fullName>
    </submittedName>
</protein>
<feature type="non-terminal residue" evidence="2">
    <location>
        <position position="1"/>
    </location>
</feature>
<keyword evidence="3" id="KW-1185">Reference proteome</keyword>
<reference evidence="2" key="1">
    <citation type="submission" date="2020-08" db="EMBL/GenBank/DDBJ databases">
        <title>Multicomponent nature underlies the extraordinary mechanical properties of spider dragline silk.</title>
        <authorList>
            <person name="Kono N."/>
            <person name="Nakamura H."/>
            <person name="Mori M."/>
            <person name="Yoshida Y."/>
            <person name="Ohtoshi R."/>
            <person name="Malay A.D."/>
            <person name="Moran D.A.P."/>
            <person name="Tomita M."/>
            <person name="Numata K."/>
            <person name="Arakawa K."/>
        </authorList>
    </citation>
    <scope>NUCLEOTIDE SEQUENCE</scope>
</reference>
<comment type="caution">
    <text evidence="2">The sequence shown here is derived from an EMBL/GenBank/DDBJ whole genome shotgun (WGS) entry which is preliminary data.</text>
</comment>
<dbReference type="EMBL" id="BMAW01097427">
    <property type="protein sequence ID" value="GFS79510.1"/>
    <property type="molecule type" value="Genomic_DNA"/>
</dbReference>
<organism evidence="2 3">
    <name type="scientific">Nephila pilipes</name>
    <name type="common">Giant wood spider</name>
    <name type="synonym">Nephila maculata</name>
    <dbReference type="NCBI Taxonomy" id="299642"/>
    <lineage>
        <taxon>Eukaryota</taxon>
        <taxon>Metazoa</taxon>
        <taxon>Ecdysozoa</taxon>
        <taxon>Arthropoda</taxon>
        <taxon>Chelicerata</taxon>
        <taxon>Arachnida</taxon>
        <taxon>Araneae</taxon>
        <taxon>Araneomorphae</taxon>
        <taxon>Entelegynae</taxon>
        <taxon>Araneoidea</taxon>
        <taxon>Nephilidae</taxon>
        <taxon>Nephila</taxon>
    </lineage>
</organism>
<gene>
    <name evidence="2" type="ORF">NPIL_567651</name>
</gene>
<feature type="region of interest" description="Disordered" evidence="1">
    <location>
        <begin position="1"/>
        <end position="53"/>
    </location>
</feature>
<dbReference type="AlphaFoldDB" id="A0A8X6MUX1"/>